<keyword evidence="4" id="KW-1185">Reference proteome</keyword>
<dbReference type="Pfam" id="PF01814">
    <property type="entry name" value="Hemerythrin"/>
    <property type="match status" value="1"/>
</dbReference>
<accession>A0A4R3HQE5</accession>
<proteinExistence type="predicted"/>
<protein>
    <submittedName>
        <fullName evidence="3">Hemerythrin HHE cation binding domain-containing protein</fullName>
    </submittedName>
</protein>
<dbReference type="EMBL" id="SLZQ01000012">
    <property type="protein sequence ID" value="TCS34677.1"/>
    <property type="molecule type" value="Genomic_DNA"/>
</dbReference>
<sequence length="187" mass="21601">MAKKSSATSQSHDALELLKADHKHVLQLFAEFEKMDKEDEDARRELVERVCNQLTVHAEIEEELFYPALRDVVDEQDLLNEAQVEHDMAKQLIADLESMEPDEDLYDAKFTVLGEYVRHHVEEEEKEIFARAKKAKLDLDTIGADMFDRKKELMAEFGMDIDEEMMQDAQIGEKKSSGKAARHPRAH</sequence>
<organism evidence="3 4">
    <name type="scientific">Paucimonas lemoignei</name>
    <name type="common">Pseudomonas lemoignei</name>
    <dbReference type="NCBI Taxonomy" id="29443"/>
    <lineage>
        <taxon>Bacteria</taxon>
        <taxon>Pseudomonadati</taxon>
        <taxon>Pseudomonadota</taxon>
        <taxon>Betaproteobacteria</taxon>
        <taxon>Burkholderiales</taxon>
        <taxon>Burkholderiaceae</taxon>
        <taxon>Paucimonas</taxon>
    </lineage>
</organism>
<dbReference type="RefSeq" id="WP_132259782.1">
    <property type="nucleotide sequence ID" value="NZ_SLZQ01000012.1"/>
</dbReference>
<dbReference type="Proteomes" id="UP000295382">
    <property type="component" value="Unassembled WGS sequence"/>
</dbReference>
<evidence type="ECO:0000313" key="4">
    <source>
        <dbReference type="Proteomes" id="UP000295382"/>
    </source>
</evidence>
<gene>
    <name evidence="3" type="ORF">EDC30_1127</name>
</gene>
<name>A0A4R3HQE5_PAULE</name>
<dbReference type="PANTHER" id="PTHR35585:SF1">
    <property type="entry name" value="HHE DOMAIN PROTEIN (AFU_ORTHOLOGUE AFUA_4G00730)"/>
    <property type="match status" value="1"/>
</dbReference>
<dbReference type="AlphaFoldDB" id="A0A4R3HQE5"/>
<dbReference type="CDD" id="cd12108">
    <property type="entry name" value="Hr-like"/>
    <property type="match status" value="1"/>
</dbReference>
<feature type="domain" description="Hemerythrin-like" evidence="2">
    <location>
        <begin position="14"/>
        <end position="131"/>
    </location>
</feature>
<dbReference type="PANTHER" id="PTHR35585">
    <property type="entry name" value="HHE DOMAIN PROTEIN (AFU_ORTHOLOGUE AFUA_4G00730)"/>
    <property type="match status" value="1"/>
</dbReference>
<evidence type="ECO:0000259" key="2">
    <source>
        <dbReference type="Pfam" id="PF01814"/>
    </source>
</evidence>
<dbReference type="InterPro" id="IPR012312">
    <property type="entry name" value="Hemerythrin-like"/>
</dbReference>
<reference evidence="3 4" key="1">
    <citation type="submission" date="2019-03" db="EMBL/GenBank/DDBJ databases">
        <title>Genomic Encyclopedia of Type Strains, Phase IV (KMG-IV): sequencing the most valuable type-strain genomes for metagenomic binning, comparative biology and taxonomic classification.</title>
        <authorList>
            <person name="Goeker M."/>
        </authorList>
    </citation>
    <scope>NUCLEOTIDE SEQUENCE [LARGE SCALE GENOMIC DNA]</scope>
    <source>
        <strain evidence="3 4">DSM 7445</strain>
    </source>
</reference>
<evidence type="ECO:0000313" key="3">
    <source>
        <dbReference type="EMBL" id="TCS34677.1"/>
    </source>
</evidence>
<feature type="region of interest" description="Disordered" evidence="1">
    <location>
        <begin position="167"/>
        <end position="187"/>
    </location>
</feature>
<dbReference type="OrthoDB" id="5512987at2"/>
<dbReference type="Gene3D" id="1.20.120.520">
    <property type="entry name" value="nmb1532 protein domain like"/>
    <property type="match status" value="1"/>
</dbReference>
<comment type="caution">
    <text evidence="3">The sequence shown here is derived from an EMBL/GenBank/DDBJ whole genome shotgun (WGS) entry which is preliminary data.</text>
</comment>
<evidence type="ECO:0000256" key="1">
    <source>
        <dbReference type="SAM" id="MobiDB-lite"/>
    </source>
</evidence>